<keyword evidence="3" id="KW-1185">Reference proteome</keyword>
<sequence length="101" mass="11150">MKWKRSRYINCLSLSLSTKIRERVTPSSHLMALVRCNTKRAICLTATVFVILAIMSSNASSCQASEEKPQPQMPRRRSPPPRAPGPPPPPPVGVMGLAHLF</sequence>
<evidence type="ECO:0000256" key="1">
    <source>
        <dbReference type="SAM" id="MobiDB-lite"/>
    </source>
</evidence>
<reference evidence="2" key="1">
    <citation type="submission" date="2020-05" db="EMBL/GenBank/DDBJ databases">
        <title>WGS assembly of Panicum virgatum.</title>
        <authorList>
            <person name="Lovell J.T."/>
            <person name="Jenkins J."/>
            <person name="Shu S."/>
            <person name="Juenger T.E."/>
            <person name="Schmutz J."/>
        </authorList>
    </citation>
    <scope>NUCLEOTIDE SEQUENCE</scope>
    <source>
        <strain evidence="2">AP13</strain>
    </source>
</reference>
<organism evidence="2 3">
    <name type="scientific">Panicum virgatum</name>
    <name type="common">Blackwell switchgrass</name>
    <dbReference type="NCBI Taxonomy" id="38727"/>
    <lineage>
        <taxon>Eukaryota</taxon>
        <taxon>Viridiplantae</taxon>
        <taxon>Streptophyta</taxon>
        <taxon>Embryophyta</taxon>
        <taxon>Tracheophyta</taxon>
        <taxon>Spermatophyta</taxon>
        <taxon>Magnoliopsida</taxon>
        <taxon>Liliopsida</taxon>
        <taxon>Poales</taxon>
        <taxon>Poaceae</taxon>
        <taxon>PACMAD clade</taxon>
        <taxon>Panicoideae</taxon>
        <taxon>Panicodae</taxon>
        <taxon>Paniceae</taxon>
        <taxon>Panicinae</taxon>
        <taxon>Panicum</taxon>
        <taxon>Panicum sect. Hiantes</taxon>
    </lineage>
</organism>
<comment type="caution">
    <text evidence="2">The sequence shown here is derived from an EMBL/GenBank/DDBJ whole genome shotgun (WGS) entry which is preliminary data.</text>
</comment>
<dbReference type="EMBL" id="CM029052">
    <property type="protein sequence ID" value="KAG2558132.1"/>
    <property type="molecule type" value="Genomic_DNA"/>
</dbReference>
<evidence type="ECO:0000313" key="3">
    <source>
        <dbReference type="Proteomes" id="UP000823388"/>
    </source>
</evidence>
<feature type="compositionally biased region" description="Pro residues" evidence="1">
    <location>
        <begin position="80"/>
        <end position="92"/>
    </location>
</feature>
<name>A0A8T0PD89_PANVG</name>
<protein>
    <submittedName>
        <fullName evidence="2">Uncharacterized protein</fullName>
    </submittedName>
</protein>
<dbReference type="Proteomes" id="UP000823388">
    <property type="component" value="Chromosome 8N"/>
</dbReference>
<evidence type="ECO:0000313" key="2">
    <source>
        <dbReference type="EMBL" id="KAG2558132.1"/>
    </source>
</evidence>
<dbReference type="AlphaFoldDB" id="A0A8T0PD89"/>
<feature type="region of interest" description="Disordered" evidence="1">
    <location>
        <begin position="59"/>
        <end position="93"/>
    </location>
</feature>
<gene>
    <name evidence="2" type="ORF">PVAP13_8NG140301</name>
</gene>
<proteinExistence type="predicted"/>
<accession>A0A8T0PD89</accession>